<dbReference type="Pfam" id="PF08534">
    <property type="entry name" value="Redoxin"/>
    <property type="match status" value="1"/>
</dbReference>
<dbReference type="eggNOG" id="COG0682">
    <property type="taxonomic scope" value="Bacteria"/>
</dbReference>
<protein>
    <submittedName>
        <fullName evidence="6">Redoxin domain protein</fullName>
    </submittedName>
</protein>
<feature type="domain" description="Thioredoxin" evidence="5">
    <location>
        <begin position="128"/>
        <end position="265"/>
    </location>
</feature>
<dbReference type="GO" id="GO:0015036">
    <property type="term" value="F:disulfide oxidoreductase activity"/>
    <property type="evidence" value="ECO:0007669"/>
    <property type="project" value="UniProtKB-ARBA"/>
</dbReference>
<dbReference type="RefSeq" id="WP_013166058.1">
    <property type="nucleotide sequence ID" value="NC_014217.1"/>
</dbReference>
<evidence type="ECO:0000256" key="2">
    <source>
        <dbReference type="ARBA" id="ARBA00022748"/>
    </source>
</evidence>
<keyword evidence="4" id="KW-0812">Transmembrane</keyword>
<evidence type="ECO:0000313" key="7">
    <source>
        <dbReference type="Proteomes" id="UP000006633"/>
    </source>
</evidence>
<dbReference type="GO" id="GO:0005886">
    <property type="term" value="C:plasma membrane"/>
    <property type="evidence" value="ECO:0007669"/>
    <property type="project" value="InterPro"/>
</dbReference>
<dbReference type="GO" id="GO:0042158">
    <property type="term" value="P:lipoprotein biosynthetic process"/>
    <property type="evidence" value="ECO:0007669"/>
    <property type="project" value="InterPro"/>
</dbReference>
<dbReference type="InterPro" id="IPR036249">
    <property type="entry name" value="Thioredoxin-like_sf"/>
</dbReference>
<dbReference type="InterPro" id="IPR013740">
    <property type="entry name" value="Redoxin"/>
</dbReference>
<dbReference type="PROSITE" id="PS00194">
    <property type="entry name" value="THIOREDOXIN_1"/>
    <property type="match status" value="1"/>
</dbReference>
<evidence type="ECO:0000259" key="5">
    <source>
        <dbReference type="PROSITE" id="PS51352"/>
    </source>
</evidence>
<dbReference type="GO" id="GO:0030313">
    <property type="term" value="C:cell envelope"/>
    <property type="evidence" value="ECO:0007669"/>
    <property type="project" value="UniProtKB-SubCell"/>
</dbReference>
<dbReference type="InterPro" id="IPR050553">
    <property type="entry name" value="Thioredoxin_ResA/DsbE_sf"/>
</dbReference>
<dbReference type="KEGG" id="sno:Snov_1238"/>
<keyword evidence="3" id="KW-0676">Redox-active center</keyword>
<organism evidence="6 7">
    <name type="scientific">Ancylobacter novellus (strain ATCC 8093 / DSM 506 / JCM 20403 / CCM 1077 / IAM 12100 / NBRC 12443 / NCIMB 10456)</name>
    <name type="common">Starkeya novella</name>
    <dbReference type="NCBI Taxonomy" id="639283"/>
    <lineage>
        <taxon>Bacteria</taxon>
        <taxon>Pseudomonadati</taxon>
        <taxon>Pseudomonadota</taxon>
        <taxon>Alphaproteobacteria</taxon>
        <taxon>Hyphomicrobiales</taxon>
        <taxon>Xanthobacteraceae</taxon>
        <taxon>Ancylobacter</taxon>
    </lineage>
</organism>
<dbReference type="GO" id="GO:0008961">
    <property type="term" value="F:phosphatidylglycerol-prolipoprotein diacylglyceryl transferase activity"/>
    <property type="evidence" value="ECO:0007669"/>
    <property type="project" value="InterPro"/>
</dbReference>
<dbReference type="InterPro" id="IPR001640">
    <property type="entry name" value="Lgt"/>
</dbReference>
<name>D7A880_ANCN5</name>
<proteinExistence type="predicted"/>
<keyword evidence="4" id="KW-0472">Membrane</keyword>
<dbReference type="Pfam" id="PF01790">
    <property type="entry name" value="LGT"/>
    <property type="match status" value="1"/>
</dbReference>
<comment type="subcellular location">
    <subcellularLocation>
        <location evidence="1">Cell envelope</location>
    </subcellularLocation>
</comment>
<feature type="transmembrane region" description="Helical" evidence="4">
    <location>
        <begin position="104"/>
        <end position="122"/>
    </location>
</feature>
<dbReference type="Proteomes" id="UP000006633">
    <property type="component" value="Chromosome"/>
</dbReference>
<dbReference type="PANTHER" id="PTHR42852">
    <property type="entry name" value="THIOL:DISULFIDE INTERCHANGE PROTEIN DSBE"/>
    <property type="match status" value="1"/>
</dbReference>
<dbReference type="eggNOG" id="COG0526">
    <property type="taxonomic scope" value="Bacteria"/>
</dbReference>
<dbReference type="STRING" id="639283.Snov_1238"/>
<feature type="transmembrane region" description="Helical" evidence="4">
    <location>
        <begin position="44"/>
        <end position="64"/>
    </location>
</feature>
<dbReference type="CDD" id="cd02966">
    <property type="entry name" value="TlpA_like_family"/>
    <property type="match status" value="1"/>
</dbReference>
<dbReference type="SUPFAM" id="SSF52833">
    <property type="entry name" value="Thioredoxin-like"/>
    <property type="match status" value="1"/>
</dbReference>
<feature type="transmembrane region" description="Helical" evidence="4">
    <location>
        <begin position="76"/>
        <end position="97"/>
    </location>
</feature>
<dbReference type="EMBL" id="CP002026">
    <property type="protein sequence ID" value="ADH88553.1"/>
    <property type="molecule type" value="Genomic_DNA"/>
</dbReference>
<keyword evidence="7" id="KW-1185">Reference proteome</keyword>
<dbReference type="PROSITE" id="PS51352">
    <property type="entry name" value="THIOREDOXIN_2"/>
    <property type="match status" value="1"/>
</dbReference>
<reference evidence="6 7" key="1">
    <citation type="journal article" date="2012" name="Stand. Genomic Sci.">
        <title>Complete genome sequence of the facultatively chemolithoautotrophic and methylotrophic alpha Proteobacterium Starkeya novella type strain (ATCC 8093(T)).</title>
        <authorList>
            <person name="Kappler U."/>
            <person name="Davenport K."/>
            <person name="Beatson S."/>
            <person name="Lucas S."/>
            <person name="Lapidus A."/>
            <person name="Copeland A."/>
            <person name="Berry K.W."/>
            <person name="Glavina Del Rio T."/>
            <person name="Hammon N."/>
            <person name="Dalin E."/>
            <person name="Tice H."/>
            <person name="Pitluck S."/>
            <person name="Richardson P."/>
            <person name="Bruce D."/>
            <person name="Goodwin L.A."/>
            <person name="Han C."/>
            <person name="Tapia R."/>
            <person name="Detter J.C."/>
            <person name="Chang Y.J."/>
            <person name="Jeffries C.D."/>
            <person name="Land M."/>
            <person name="Hauser L."/>
            <person name="Kyrpides N.C."/>
            <person name="Goker M."/>
            <person name="Ivanova N."/>
            <person name="Klenk H.P."/>
            <person name="Woyke T."/>
        </authorList>
    </citation>
    <scope>NUCLEOTIDE SEQUENCE [LARGE SCALE GENOMIC DNA]</scope>
    <source>
        <strain evidence="7">ATCC 8093 / DSM 506 / JCM 20403 / CCM 1077 / IAM 12100 / NBRC 12443 / NCIMB 10456</strain>
    </source>
</reference>
<dbReference type="AlphaFoldDB" id="D7A880"/>
<dbReference type="InterPro" id="IPR013766">
    <property type="entry name" value="Thioredoxin_domain"/>
</dbReference>
<evidence type="ECO:0000256" key="3">
    <source>
        <dbReference type="ARBA" id="ARBA00023284"/>
    </source>
</evidence>
<sequence length="266" mass="28295">MSAYSLGPFVFAGDRLAAIVGIFAFLLVATFLDRRFAPGLGRAAWWALLTGLMGARLGHVVQHWGSFSQEPIRAFAFWQGGFAPLPGAVLASAAGAMAIRSWRAAAALVVSAAFGLLFWAGTGELTRATIGKAAPTVALAQLDGPPLAISDLRGRPSVVNLWATWCPPCRREMPLLARASAENREAAFVFVNQAEGPDRIRAYLKDEGLRLDRVLLDPALEVQRHYGAAGIPLTLFLRADGTLADLHVGEISPELLQAGLDAAAAR</sequence>
<keyword evidence="4" id="KW-1133">Transmembrane helix</keyword>
<dbReference type="InterPro" id="IPR017937">
    <property type="entry name" value="Thioredoxin_CS"/>
</dbReference>
<evidence type="ECO:0000313" key="6">
    <source>
        <dbReference type="EMBL" id="ADH88553.1"/>
    </source>
</evidence>
<feature type="transmembrane region" description="Helical" evidence="4">
    <location>
        <begin position="12"/>
        <end position="32"/>
    </location>
</feature>
<gene>
    <name evidence="6" type="ordered locus">Snov_1238</name>
</gene>
<accession>D7A880</accession>
<keyword evidence="2" id="KW-0201">Cytochrome c-type biogenesis</keyword>
<dbReference type="Gene3D" id="3.40.30.10">
    <property type="entry name" value="Glutaredoxin"/>
    <property type="match status" value="1"/>
</dbReference>
<evidence type="ECO:0000256" key="1">
    <source>
        <dbReference type="ARBA" id="ARBA00004196"/>
    </source>
</evidence>
<dbReference type="PANTHER" id="PTHR42852:SF18">
    <property type="entry name" value="CHROMOSOME UNDETERMINED SCAFFOLD_47, WHOLE GENOME SHOTGUN SEQUENCE"/>
    <property type="match status" value="1"/>
</dbReference>
<dbReference type="OrthoDB" id="9799347at2"/>
<dbReference type="HOGENOM" id="CLU_089636_0_0_5"/>
<evidence type="ECO:0000256" key="4">
    <source>
        <dbReference type="SAM" id="Phobius"/>
    </source>
</evidence>
<dbReference type="GO" id="GO:0017004">
    <property type="term" value="P:cytochrome complex assembly"/>
    <property type="evidence" value="ECO:0007669"/>
    <property type="project" value="UniProtKB-KW"/>
</dbReference>